<dbReference type="OrthoDB" id="2496787at2759"/>
<evidence type="ECO:0000313" key="2">
    <source>
        <dbReference type="EMBL" id="KAF4449153.1"/>
    </source>
</evidence>
<gene>
    <name evidence="2" type="ORF">F53441_7549</name>
</gene>
<dbReference type="AlphaFoldDB" id="A0A8H4KGD7"/>
<feature type="chain" id="PRO_5034970170" description="Extracellular membrane protein CFEM domain-containing protein" evidence="1">
    <location>
        <begin position="20"/>
        <end position="224"/>
    </location>
</feature>
<dbReference type="Proteomes" id="UP000605986">
    <property type="component" value="Unassembled WGS sequence"/>
</dbReference>
<sequence>MKLTSWAICSLALVAGAFGVDRPELFKSLPGCTSSCLDSYSNSAFDPLDICNDKKVKQELDDCFAHDCSDFERFEIAKIHANACDNKPKNNRFNHYVLLVAEVPAWVSPWLRVYSSWVTYESLSLDDYLTVICGLLYTVFATLVHFAHSVTGDTVVWNAVPEYITDGLKIGDSSCVPSCIILWPTYYGHSRNLLNNDSLVYCTSLVESIPMLASSVRLGRLGSR</sequence>
<dbReference type="EMBL" id="JAADJG010000304">
    <property type="protein sequence ID" value="KAF4449153.1"/>
    <property type="molecule type" value="Genomic_DNA"/>
</dbReference>
<keyword evidence="1" id="KW-0732">Signal</keyword>
<protein>
    <recommendedName>
        <fullName evidence="4">Extracellular membrane protein CFEM domain-containing protein</fullName>
    </recommendedName>
</protein>
<evidence type="ECO:0000313" key="3">
    <source>
        <dbReference type="Proteomes" id="UP000605986"/>
    </source>
</evidence>
<feature type="signal peptide" evidence="1">
    <location>
        <begin position="1"/>
        <end position="19"/>
    </location>
</feature>
<name>A0A8H4KGD7_9HYPO</name>
<proteinExistence type="predicted"/>
<accession>A0A8H4KGD7</accession>
<reference evidence="2" key="1">
    <citation type="submission" date="2020-01" db="EMBL/GenBank/DDBJ databases">
        <title>Identification and distribution of gene clusters putatively required for synthesis of sphingolipid metabolism inhibitors in phylogenetically diverse species of the filamentous fungus Fusarium.</title>
        <authorList>
            <person name="Kim H.-S."/>
            <person name="Busman M."/>
            <person name="Brown D.W."/>
            <person name="Divon H."/>
            <person name="Uhlig S."/>
            <person name="Proctor R.H."/>
        </authorList>
    </citation>
    <scope>NUCLEOTIDE SEQUENCE</scope>
    <source>
        <strain evidence="2">NRRL 53441</strain>
    </source>
</reference>
<keyword evidence="3" id="KW-1185">Reference proteome</keyword>
<comment type="caution">
    <text evidence="2">The sequence shown here is derived from an EMBL/GenBank/DDBJ whole genome shotgun (WGS) entry which is preliminary data.</text>
</comment>
<evidence type="ECO:0008006" key="4">
    <source>
        <dbReference type="Google" id="ProtNLM"/>
    </source>
</evidence>
<evidence type="ECO:0000256" key="1">
    <source>
        <dbReference type="SAM" id="SignalP"/>
    </source>
</evidence>
<organism evidence="2 3">
    <name type="scientific">Fusarium austroafricanum</name>
    <dbReference type="NCBI Taxonomy" id="2364996"/>
    <lineage>
        <taxon>Eukaryota</taxon>
        <taxon>Fungi</taxon>
        <taxon>Dikarya</taxon>
        <taxon>Ascomycota</taxon>
        <taxon>Pezizomycotina</taxon>
        <taxon>Sordariomycetes</taxon>
        <taxon>Hypocreomycetidae</taxon>
        <taxon>Hypocreales</taxon>
        <taxon>Nectriaceae</taxon>
        <taxon>Fusarium</taxon>
        <taxon>Fusarium concolor species complex</taxon>
    </lineage>
</organism>